<dbReference type="Pfam" id="PF13202">
    <property type="entry name" value="EF-hand_5"/>
    <property type="match status" value="2"/>
</dbReference>
<organism evidence="2 3">
    <name type="scientific">Chthoniobacter flavus Ellin428</name>
    <dbReference type="NCBI Taxonomy" id="497964"/>
    <lineage>
        <taxon>Bacteria</taxon>
        <taxon>Pseudomonadati</taxon>
        <taxon>Verrucomicrobiota</taxon>
        <taxon>Spartobacteria</taxon>
        <taxon>Chthoniobacterales</taxon>
        <taxon>Chthoniobacteraceae</taxon>
        <taxon>Chthoniobacter</taxon>
    </lineage>
</organism>
<keyword evidence="3" id="KW-1185">Reference proteome</keyword>
<dbReference type="SMART" id="SM00564">
    <property type="entry name" value="PQQ"/>
    <property type="match status" value="2"/>
</dbReference>
<dbReference type="eggNOG" id="COG1520">
    <property type="taxonomic scope" value="Bacteria"/>
</dbReference>
<dbReference type="EMBL" id="ABVL01000036">
    <property type="protein sequence ID" value="EDY16277.1"/>
    <property type="molecule type" value="Genomic_DNA"/>
</dbReference>
<comment type="caution">
    <text evidence="2">The sequence shown here is derived from an EMBL/GenBank/DDBJ whole genome shotgun (WGS) entry which is preliminary data.</text>
</comment>
<evidence type="ECO:0000313" key="3">
    <source>
        <dbReference type="Proteomes" id="UP000005824"/>
    </source>
</evidence>
<dbReference type="InterPro" id="IPR015943">
    <property type="entry name" value="WD40/YVTN_repeat-like_dom_sf"/>
</dbReference>
<gene>
    <name evidence="2" type="ORF">CfE428DRAFT_6180</name>
</gene>
<dbReference type="PROSITE" id="PS00018">
    <property type="entry name" value="EF_HAND_1"/>
    <property type="match status" value="1"/>
</dbReference>
<protein>
    <submittedName>
        <fullName evidence="2">Pyrrolo-quinoline quinone</fullName>
    </submittedName>
</protein>
<reference evidence="2 3" key="1">
    <citation type="journal article" date="2011" name="J. Bacteriol.">
        <title>Genome sequence of Chthoniobacter flavus Ellin428, an aerobic heterotrophic soil bacterium.</title>
        <authorList>
            <person name="Kant R."/>
            <person name="van Passel M.W."/>
            <person name="Palva A."/>
            <person name="Lucas S."/>
            <person name="Lapidus A."/>
            <person name="Glavina Del Rio T."/>
            <person name="Dalin E."/>
            <person name="Tice H."/>
            <person name="Bruce D."/>
            <person name="Goodwin L."/>
            <person name="Pitluck S."/>
            <person name="Larimer F.W."/>
            <person name="Land M.L."/>
            <person name="Hauser L."/>
            <person name="Sangwan P."/>
            <person name="de Vos W.M."/>
            <person name="Janssen P.H."/>
            <person name="Smidt H."/>
        </authorList>
    </citation>
    <scope>NUCLEOTIDE SEQUENCE [LARGE SCALE GENOMIC DNA]</scope>
    <source>
        <strain evidence="2 3">Ellin428</strain>
    </source>
</reference>
<sequence length="350" mass="38179">MCISARPGLLAYDLQGKEVWHKPLPIPLVEFGTGASPILADGKVVIVCDQDMGSYLLAVDAKTGQQAWRVERPGFLRSFSSPFLWKHDGTEEIVVVGALLVKSYAVKDGHELWSCQGTARVSNATPVAGDGMLLVSSWNVGGDAGARITMAPFEEFLAANDANHDGVLTKEEFPPGPIRDRFSQMDVNKDGKVTREEYEHMRDMFSEAVNQMFAIRPGGHGDITKTNVLWSVSRHLPYVSSPLLYDGRVYAVKNGGLASCYDAHTGEIVYQAERLDVPGDYYSSAVAADGRVYVTSQKGTVVVIDAGRDVKELKVLARNAIGEPVFATPALVDGRIFLRTDKHLFAFGEN</sequence>
<dbReference type="SUPFAM" id="SSF47473">
    <property type="entry name" value="EF-hand"/>
    <property type="match status" value="1"/>
</dbReference>
<dbReference type="Gene3D" id="2.40.10.480">
    <property type="match status" value="1"/>
</dbReference>
<dbReference type="InterPro" id="IPR002048">
    <property type="entry name" value="EF_hand_dom"/>
</dbReference>
<dbReference type="PROSITE" id="PS50222">
    <property type="entry name" value="EF_HAND_2"/>
    <property type="match status" value="1"/>
</dbReference>
<name>B4DB89_9BACT</name>
<dbReference type="SUPFAM" id="SSF50998">
    <property type="entry name" value="Quinoprotein alcohol dehydrogenase-like"/>
    <property type="match status" value="1"/>
</dbReference>
<evidence type="ECO:0000259" key="1">
    <source>
        <dbReference type="PROSITE" id="PS50222"/>
    </source>
</evidence>
<dbReference type="Proteomes" id="UP000005824">
    <property type="component" value="Unassembled WGS sequence"/>
</dbReference>
<dbReference type="InterPro" id="IPR011992">
    <property type="entry name" value="EF-hand-dom_pair"/>
</dbReference>
<dbReference type="PANTHER" id="PTHR34512:SF30">
    <property type="entry name" value="OUTER MEMBRANE PROTEIN ASSEMBLY FACTOR BAMB"/>
    <property type="match status" value="1"/>
</dbReference>
<evidence type="ECO:0000313" key="2">
    <source>
        <dbReference type="EMBL" id="EDY16277.1"/>
    </source>
</evidence>
<accession>B4DB89</accession>
<dbReference type="InParanoid" id="B4DB89"/>
<dbReference type="InterPro" id="IPR018247">
    <property type="entry name" value="EF_Hand_1_Ca_BS"/>
</dbReference>
<dbReference type="RefSeq" id="WP_006983498.1">
    <property type="nucleotide sequence ID" value="NZ_ABVL01000036.1"/>
</dbReference>
<dbReference type="InterPro" id="IPR018391">
    <property type="entry name" value="PQQ_b-propeller_rpt"/>
</dbReference>
<dbReference type="AlphaFoldDB" id="B4DB89"/>
<dbReference type="Gene3D" id="1.10.238.10">
    <property type="entry name" value="EF-hand"/>
    <property type="match status" value="1"/>
</dbReference>
<dbReference type="PANTHER" id="PTHR34512">
    <property type="entry name" value="CELL SURFACE PROTEIN"/>
    <property type="match status" value="1"/>
</dbReference>
<proteinExistence type="predicted"/>
<dbReference type="Gene3D" id="2.130.10.10">
    <property type="entry name" value="YVTN repeat-like/Quinoprotein amine dehydrogenase"/>
    <property type="match status" value="1"/>
</dbReference>
<dbReference type="InterPro" id="IPR002372">
    <property type="entry name" value="PQQ_rpt_dom"/>
</dbReference>
<dbReference type="GO" id="GO:0005509">
    <property type="term" value="F:calcium ion binding"/>
    <property type="evidence" value="ECO:0007669"/>
    <property type="project" value="InterPro"/>
</dbReference>
<dbReference type="InterPro" id="IPR011047">
    <property type="entry name" value="Quinoprotein_ADH-like_sf"/>
</dbReference>
<dbReference type="Pfam" id="PF13360">
    <property type="entry name" value="PQQ_2"/>
    <property type="match status" value="2"/>
</dbReference>
<feature type="domain" description="EF-hand" evidence="1">
    <location>
        <begin position="178"/>
        <end position="208"/>
    </location>
</feature>
<dbReference type="STRING" id="497964.CfE428DRAFT_6180"/>